<organism evidence="1 2">
    <name type="scientific">Bauhinia variegata</name>
    <name type="common">Purple orchid tree</name>
    <name type="synonym">Phanera variegata</name>
    <dbReference type="NCBI Taxonomy" id="167791"/>
    <lineage>
        <taxon>Eukaryota</taxon>
        <taxon>Viridiplantae</taxon>
        <taxon>Streptophyta</taxon>
        <taxon>Embryophyta</taxon>
        <taxon>Tracheophyta</taxon>
        <taxon>Spermatophyta</taxon>
        <taxon>Magnoliopsida</taxon>
        <taxon>eudicotyledons</taxon>
        <taxon>Gunneridae</taxon>
        <taxon>Pentapetalae</taxon>
        <taxon>rosids</taxon>
        <taxon>fabids</taxon>
        <taxon>Fabales</taxon>
        <taxon>Fabaceae</taxon>
        <taxon>Cercidoideae</taxon>
        <taxon>Cercideae</taxon>
        <taxon>Bauhiniinae</taxon>
        <taxon>Bauhinia</taxon>
    </lineage>
</organism>
<name>A0ACB9MX68_BAUVA</name>
<protein>
    <submittedName>
        <fullName evidence="1">Uncharacterized protein</fullName>
    </submittedName>
</protein>
<proteinExistence type="predicted"/>
<reference evidence="1 2" key="1">
    <citation type="journal article" date="2022" name="DNA Res.">
        <title>Chromosomal-level genome assembly of the orchid tree Bauhinia variegata (Leguminosae; Cercidoideae) supports the allotetraploid origin hypothesis of Bauhinia.</title>
        <authorList>
            <person name="Zhong Y."/>
            <person name="Chen Y."/>
            <person name="Zheng D."/>
            <person name="Pang J."/>
            <person name="Liu Y."/>
            <person name="Luo S."/>
            <person name="Meng S."/>
            <person name="Qian L."/>
            <person name="Wei D."/>
            <person name="Dai S."/>
            <person name="Zhou R."/>
        </authorList>
    </citation>
    <scope>NUCLEOTIDE SEQUENCE [LARGE SCALE GENOMIC DNA]</scope>
    <source>
        <strain evidence="1">BV-YZ2020</strain>
    </source>
</reference>
<sequence length="283" mass="30171">MAGVTLGDDHPQVTLVLPCTSHETDHVGVTYPPDFSCVDDLSSDVPPPRRKKKSSGEPSSQSQLNAAALCKKSRSKEISQPPLSLIEPIILDNSPYVGPEDVVAPSSLRVGASILKEFVGPPPPTSADLIGRPIETTVHAAHDSSDKAVFPPLVRRSSKKKVIAGWGPGPFTLDSSAQRGSFAAPIDPTIDAEVSGTSNILSDPSTRGEVGSSGKDRPTFASLVKFPEDKALTTVFKWVELGNNLNSTEQELVRARAEMAKVQKGRLPLRFALAPPRISLSRL</sequence>
<dbReference type="EMBL" id="CM039433">
    <property type="protein sequence ID" value="KAI4328664.1"/>
    <property type="molecule type" value="Genomic_DNA"/>
</dbReference>
<evidence type="ECO:0000313" key="2">
    <source>
        <dbReference type="Proteomes" id="UP000828941"/>
    </source>
</evidence>
<dbReference type="Proteomes" id="UP000828941">
    <property type="component" value="Chromosome 8"/>
</dbReference>
<accession>A0ACB9MX68</accession>
<comment type="caution">
    <text evidence="1">The sequence shown here is derived from an EMBL/GenBank/DDBJ whole genome shotgun (WGS) entry which is preliminary data.</text>
</comment>
<evidence type="ECO:0000313" key="1">
    <source>
        <dbReference type="EMBL" id="KAI4328664.1"/>
    </source>
</evidence>
<keyword evidence="2" id="KW-1185">Reference proteome</keyword>
<gene>
    <name evidence="1" type="ORF">L6164_021000</name>
</gene>